<evidence type="ECO:0000259" key="4">
    <source>
        <dbReference type="PROSITE" id="PS50949"/>
    </source>
</evidence>
<evidence type="ECO:0000256" key="3">
    <source>
        <dbReference type="ARBA" id="ARBA00023163"/>
    </source>
</evidence>
<evidence type="ECO:0000256" key="2">
    <source>
        <dbReference type="ARBA" id="ARBA00023125"/>
    </source>
</evidence>
<dbReference type="RefSeq" id="WP_275061434.1">
    <property type="nucleotide sequence ID" value="NZ_JAHQCX010000014.1"/>
</dbReference>
<dbReference type="InterPro" id="IPR046335">
    <property type="entry name" value="LacI/GalR-like_sensor"/>
</dbReference>
<dbReference type="CDD" id="cd07377">
    <property type="entry name" value="WHTH_GntR"/>
    <property type="match status" value="1"/>
</dbReference>
<feature type="domain" description="HTH gntR-type" evidence="4">
    <location>
        <begin position="3"/>
        <end position="71"/>
    </location>
</feature>
<organism evidence="5 6">
    <name type="scientific">Diplocloster modestus</name>
    <dbReference type="NCBI Taxonomy" id="2850322"/>
    <lineage>
        <taxon>Bacteria</taxon>
        <taxon>Bacillati</taxon>
        <taxon>Bacillota</taxon>
        <taxon>Clostridia</taxon>
        <taxon>Lachnospirales</taxon>
        <taxon>Lachnospiraceae</taxon>
        <taxon>Diplocloster</taxon>
    </lineage>
</organism>
<keyword evidence="1" id="KW-0805">Transcription regulation</keyword>
<reference evidence="5 6" key="1">
    <citation type="submission" date="2021-06" db="EMBL/GenBank/DDBJ databases">
        <title>Description of novel taxa of the family Lachnospiraceae.</title>
        <authorList>
            <person name="Chaplin A.V."/>
            <person name="Sokolova S.R."/>
            <person name="Pikina A.P."/>
            <person name="Korzhanova M."/>
            <person name="Belova V."/>
            <person name="Korostin D."/>
            <person name="Efimov B.A."/>
        </authorList>
    </citation>
    <scope>NUCLEOTIDE SEQUENCE [LARGE SCALE GENOMIC DNA]</scope>
    <source>
        <strain evidence="5 6">ASD4241</strain>
    </source>
</reference>
<keyword evidence="6" id="KW-1185">Reference proteome</keyword>
<dbReference type="Gene3D" id="3.40.50.2300">
    <property type="match status" value="2"/>
</dbReference>
<sequence length="374" mass="42727">MPEFKYQRVAGWIRAQVESGFFEEEKRIPGEEELCDRFDVSRQTVRQAMKILEEEGLVYKIQGSGTYVCPRNGALRKEEKSSIKSVGVLMNSVNDYIFPQVLKGINDCLYENGYAMRLCILSQQYDLEREAIRRMIGDRVSGLIAEPVKSGLPLINRELYCEFAREHPLVFLHRRADGILESAGCRAGSIMLDDAGGFWTLAEHLYEKGHRKIAAVCKLDESTGVARYEGYMKFMLEHQLEIENEWIFWYSSEDIQTMFTGHKMEWMLERINGCTAVMCHDDRIAFRLIQLLRDKGIRVPEDMAVTGFDNSEYASMDITLTTIVHPQEELGRRAAQAVLNLLKESGQDVSFTFPAALRTGRSTDAQAGLDCREE</sequence>
<dbReference type="SMART" id="SM00345">
    <property type="entry name" value="HTH_GNTR"/>
    <property type="match status" value="1"/>
</dbReference>
<dbReference type="Proteomes" id="UP001314681">
    <property type="component" value="Unassembled WGS sequence"/>
</dbReference>
<dbReference type="SUPFAM" id="SSF53822">
    <property type="entry name" value="Periplasmic binding protein-like I"/>
    <property type="match status" value="1"/>
</dbReference>
<protein>
    <submittedName>
        <fullName evidence="5">GntR family transcriptional regulator</fullName>
    </submittedName>
</protein>
<proteinExistence type="predicted"/>
<name>A0ABS6KBM7_9FIRM</name>
<dbReference type="Pfam" id="PF13377">
    <property type="entry name" value="Peripla_BP_3"/>
    <property type="match status" value="1"/>
</dbReference>
<dbReference type="InterPro" id="IPR036388">
    <property type="entry name" value="WH-like_DNA-bd_sf"/>
</dbReference>
<dbReference type="EMBL" id="JAHQCX010000014">
    <property type="protein sequence ID" value="MBU9727922.1"/>
    <property type="molecule type" value="Genomic_DNA"/>
</dbReference>
<dbReference type="Pfam" id="PF00392">
    <property type="entry name" value="GntR"/>
    <property type="match status" value="1"/>
</dbReference>
<dbReference type="Gene3D" id="1.10.10.10">
    <property type="entry name" value="Winged helix-like DNA-binding domain superfamily/Winged helix DNA-binding domain"/>
    <property type="match status" value="1"/>
</dbReference>
<accession>A0ABS6KBM7</accession>
<keyword evidence="3" id="KW-0804">Transcription</keyword>
<dbReference type="PANTHER" id="PTHR30146:SF150">
    <property type="entry name" value="ARABINOSE METABOLISM TRANSCRIPTIONAL REPRESSOR"/>
    <property type="match status" value="1"/>
</dbReference>
<dbReference type="InterPro" id="IPR033532">
    <property type="entry name" value="AraR_ligand_bind_dom"/>
</dbReference>
<dbReference type="PRINTS" id="PR00035">
    <property type="entry name" value="HTHGNTR"/>
</dbReference>
<dbReference type="PROSITE" id="PS50949">
    <property type="entry name" value="HTH_GNTR"/>
    <property type="match status" value="1"/>
</dbReference>
<keyword evidence="2" id="KW-0238">DNA-binding</keyword>
<dbReference type="SUPFAM" id="SSF46785">
    <property type="entry name" value="Winged helix' DNA-binding domain"/>
    <property type="match status" value="1"/>
</dbReference>
<evidence type="ECO:0000313" key="6">
    <source>
        <dbReference type="Proteomes" id="UP001314681"/>
    </source>
</evidence>
<dbReference type="InterPro" id="IPR036390">
    <property type="entry name" value="WH_DNA-bd_sf"/>
</dbReference>
<dbReference type="CDD" id="cd01541">
    <property type="entry name" value="PBP1_AraR"/>
    <property type="match status" value="1"/>
</dbReference>
<dbReference type="PANTHER" id="PTHR30146">
    <property type="entry name" value="LACI-RELATED TRANSCRIPTIONAL REPRESSOR"/>
    <property type="match status" value="1"/>
</dbReference>
<evidence type="ECO:0000313" key="5">
    <source>
        <dbReference type="EMBL" id="MBU9727922.1"/>
    </source>
</evidence>
<dbReference type="InterPro" id="IPR000524">
    <property type="entry name" value="Tscrpt_reg_HTH_GntR"/>
</dbReference>
<gene>
    <name evidence="5" type="ORF">KTH90_18085</name>
</gene>
<evidence type="ECO:0000256" key="1">
    <source>
        <dbReference type="ARBA" id="ARBA00023015"/>
    </source>
</evidence>
<dbReference type="InterPro" id="IPR028082">
    <property type="entry name" value="Peripla_BP_I"/>
</dbReference>
<comment type="caution">
    <text evidence="5">The sequence shown here is derived from an EMBL/GenBank/DDBJ whole genome shotgun (WGS) entry which is preliminary data.</text>
</comment>